<protein>
    <submittedName>
        <fullName evidence="1">Uncharacterized protein</fullName>
    </submittedName>
</protein>
<sequence>MGLRFKPSRNVKIRKPAVIGAVINLGHCLDLSDKKWIDLARYSFDNLKKLKESEGKKLPANINPPNNLGAKDKIIRRLDCAVIQNIHQLLEINDITPFDSVRGVFFEGNPLYDGAGFHDKTHVQSWKFYK</sequence>
<name>A0A1G7WK06_CHIFI</name>
<dbReference type="OrthoDB" id="9800843at2"/>
<dbReference type="AlphaFoldDB" id="A0A1G7WK06"/>
<proteinExistence type="predicted"/>
<dbReference type="EMBL" id="FNBN01000006">
    <property type="protein sequence ID" value="SDG72305.1"/>
    <property type="molecule type" value="Genomic_DNA"/>
</dbReference>
<dbReference type="RefSeq" id="WP_089835116.1">
    <property type="nucleotide sequence ID" value="NZ_FNBN01000006.1"/>
</dbReference>
<dbReference type="Proteomes" id="UP000199045">
    <property type="component" value="Unassembled WGS sequence"/>
</dbReference>
<accession>A0A1G7WK06</accession>
<evidence type="ECO:0000313" key="1">
    <source>
        <dbReference type="EMBL" id="SDG72305.1"/>
    </source>
</evidence>
<gene>
    <name evidence="1" type="ORF">SAMN04488121_10631</name>
</gene>
<reference evidence="1 2" key="1">
    <citation type="submission" date="2016-10" db="EMBL/GenBank/DDBJ databases">
        <authorList>
            <person name="de Groot N.N."/>
        </authorList>
    </citation>
    <scope>NUCLEOTIDE SEQUENCE [LARGE SCALE GENOMIC DNA]</scope>
    <source>
        <strain evidence="1 2">DSM 527</strain>
    </source>
</reference>
<evidence type="ECO:0000313" key="2">
    <source>
        <dbReference type="Proteomes" id="UP000199045"/>
    </source>
</evidence>
<organism evidence="1 2">
    <name type="scientific">Chitinophaga filiformis</name>
    <name type="common">Myxococcus filiformis</name>
    <name type="synonym">Flexibacter filiformis</name>
    <dbReference type="NCBI Taxonomy" id="104663"/>
    <lineage>
        <taxon>Bacteria</taxon>
        <taxon>Pseudomonadati</taxon>
        <taxon>Bacteroidota</taxon>
        <taxon>Chitinophagia</taxon>
        <taxon>Chitinophagales</taxon>
        <taxon>Chitinophagaceae</taxon>
        <taxon>Chitinophaga</taxon>
    </lineage>
</organism>